<name>U7UFH4_9FIRM</name>
<evidence type="ECO:0000313" key="2">
    <source>
        <dbReference type="EMBL" id="ERT57198.1"/>
    </source>
</evidence>
<organism evidence="2 3">
    <name type="scientific">Megasphaera vaginalis</name>
    <name type="common">ex Srinivasan et al. 2021</name>
    <dbReference type="NCBI Taxonomy" id="1111454"/>
    <lineage>
        <taxon>Bacteria</taxon>
        <taxon>Bacillati</taxon>
        <taxon>Bacillota</taxon>
        <taxon>Negativicutes</taxon>
        <taxon>Veillonellales</taxon>
        <taxon>Veillonellaceae</taxon>
        <taxon>Megasphaera</taxon>
    </lineage>
</organism>
<dbReference type="Proteomes" id="UP000017090">
    <property type="component" value="Unassembled WGS sequence"/>
</dbReference>
<gene>
    <name evidence="2" type="ORF">HMPREF1250_1765</name>
</gene>
<keyword evidence="3" id="KW-1185">Reference proteome</keyword>
<feature type="transmembrane region" description="Helical" evidence="1">
    <location>
        <begin position="9"/>
        <end position="27"/>
    </location>
</feature>
<dbReference type="EMBL" id="AWXA01000053">
    <property type="protein sequence ID" value="ERT57198.1"/>
    <property type="molecule type" value="Genomic_DNA"/>
</dbReference>
<proteinExistence type="predicted"/>
<keyword evidence="1" id="KW-0472">Membrane</keyword>
<evidence type="ECO:0000256" key="1">
    <source>
        <dbReference type="SAM" id="Phobius"/>
    </source>
</evidence>
<evidence type="ECO:0000313" key="3">
    <source>
        <dbReference type="Proteomes" id="UP000017090"/>
    </source>
</evidence>
<keyword evidence="1" id="KW-1133">Transmembrane helix</keyword>
<keyword evidence="1" id="KW-0812">Transmembrane</keyword>
<dbReference type="AlphaFoldDB" id="U7UFH4"/>
<protein>
    <submittedName>
        <fullName evidence="2">Uncharacterized protein</fullName>
    </submittedName>
</protein>
<comment type="caution">
    <text evidence="2">The sequence shown here is derived from an EMBL/GenBank/DDBJ whole genome shotgun (WGS) entry which is preliminary data.</text>
</comment>
<reference evidence="2 3" key="1">
    <citation type="submission" date="2013-09" db="EMBL/GenBank/DDBJ databases">
        <authorList>
            <person name="Durkin A.S."/>
            <person name="Haft D.R."/>
            <person name="McCorrison J."/>
            <person name="Torralba M."/>
            <person name="Gillis M."/>
            <person name="Haft D.H."/>
            <person name="Methe B."/>
            <person name="Sutton G."/>
            <person name="Nelson K.E."/>
        </authorList>
    </citation>
    <scope>NUCLEOTIDE SEQUENCE [LARGE SCALE GENOMIC DNA]</scope>
    <source>
        <strain evidence="2 3">BV3C16-1</strain>
    </source>
</reference>
<sequence length="39" mass="4823">MLPDKRGRLLFCIFLFISYQSELLFLYELLQYFLFSLIK</sequence>
<accession>U7UFH4</accession>
<dbReference type="PATRIC" id="fig|1111454.3.peg.2057"/>